<dbReference type="Proteomes" id="UP000673447">
    <property type="component" value="Unassembled WGS sequence"/>
</dbReference>
<dbReference type="InterPro" id="IPR000468">
    <property type="entry name" value="Barstar"/>
</dbReference>
<sequence>MSDSGFDLGLDDAGRAGVFFVATDDLDTLDAAARDAGLLARRIDLLGCESKAMLLLRFAVALDFPASGGRNWDALSDSLRDLSWLPAPGYTLLLDGASDLHRAEGDDFDTLLSILDEARAFWAEHEVPFWVFVALDEEDFDEMEAQE</sequence>
<protein>
    <submittedName>
        <fullName evidence="3">Barstar family protein</fullName>
    </submittedName>
</protein>
<proteinExistence type="inferred from homology"/>
<comment type="similarity">
    <text evidence="1">Belongs to the barstar family.</text>
</comment>
<keyword evidence="4" id="KW-1185">Reference proteome</keyword>
<organism evidence="3 4">
    <name type="scientific">Pseudoxanthomonas helianthi</name>
    <dbReference type="NCBI Taxonomy" id="1453541"/>
    <lineage>
        <taxon>Bacteria</taxon>
        <taxon>Pseudomonadati</taxon>
        <taxon>Pseudomonadota</taxon>
        <taxon>Gammaproteobacteria</taxon>
        <taxon>Lysobacterales</taxon>
        <taxon>Lysobacteraceae</taxon>
        <taxon>Pseudoxanthomonas</taxon>
    </lineage>
</organism>
<dbReference type="EMBL" id="JAGKTC010000003">
    <property type="protein sequence ID" value="MBP3985531.1"/>
    <property type="molecule type" value="Genomic_DNA"/>
</dbReference>
<evidence type="ECO:0000313" key="4">
    <source>
        <dbReference type="Proteomes" id="UP000673447"/>
    </source>
</evidence>
<accession>A0A941AVA7</accession>
<name>A0A941AVA7_9GAMM</name>
<dbReference type="SUPFAM" id="SSF52038">
    <property type="entry name" value="Barstar-related"/>
    <property type="match status" value="1"/>
</dbReference>
<comment type="caution">
    <text evidence="3">The sequence shown here is derived from an EMBL/GenBank/DDBJ whole genome shotgun (WGS) entry which is preliminary data.</text>
</comment>
<feature type="domain" description="Barstar (barnase inhibitor)" evidence="2">
    <location>
        <begin position="41"/>
        <end position="133"/>
    </location>
</feature>
<dbReference type="RefSeq" id="WP_210537386.1">
    <property type="nucleotide sequence ID" value="NZ_JAGKTC010000003.1"/>
</dbReference>
<reference evidence="3" key="2">
    <citation type="submission" date="2021-03" db="EMBL/GenBank/DDBJ databases">
        <authorList>
            <person name="Cao W."/>
        </authorList>
    </citation>
    <scope>NUCLEOTIDE SEQUENCE</scope>
    <source>
        <strain evidence="3">110414</strain>
    </source>
</reference>
<dbReference type="Pfam" id="PF01337">
    <property type="entry name" value="Barstar"/>
    <property type="match status" value="1"/>
</dbReference>
<evidence type="ECO:0000313" key="3">
    <source>
        <dbReference type="EMBL" id="MBP3985531.1"/>
    </source>
</evidence>
<dbReference type="AlphaFoldDB" id="A0A941AVA7"/>
<evidence type="ECO:0000259" key="2">
    <source>
        <dbReference type="Pfam" id="PF01337"/>
    </source>
</evidence>
<reference evidence="3" key="1">
    <citation type="journal article" date="2016" name="Int. J. Syst. Evol. Microbiol.">
        <title>Pseudoxanthomonas helianthi sp. nov., isolated from roots of Jerusalem artichoke (Helianthus tuberosus).</title>
        <authorList>
            <person name="Kittiwongwattana C."/>
            <person name="Thawai C."/>
        </authorList>
    </citation>
    <scope>NUCLEOTIDE SEQUENCE</scope>
    <source>
        <strain evidence="3">110414</strain>
    </source>
</reference>
<gene>
    <name evidence="3" type="ORF">J5837_14050</name>
</gene>
<evidence type="ECO:0000256" key="1">
    <source>
        <dbReference type="ARBA" id="ARBA00006845"/>
    </source>
</evidence>
<dbReference type="Gene3D" id="3.30.370.10">
    <property type="entry name" value="Barstar-like"/>
    <property type="match status" value="1"/>
</dbReference>
<dbReference type="InterPro" id="IPR035905">
    <property type="entry name" value="Barstar-like_sf"/>
</dbReference>